<keyword evidence="3" id="KW-0067">ATP-binding</keyword>
<dbReference type="Gene3D" id="1.10.510.10">
    <property type="entry name" value="Transferase(Phosphotransferase) domain 1"/>
    <property type="match status" value="1"/>
</dbReference>
<evidence type="ECO:0000256" key="1">
    <source>
        <dbReference type="ARBA" id="ARBA00022527"/>
    </source>
</evidence>
<feature type="domain" description="Protein kinase" evidence="5">
    <location>
        <begin position="1"/>
        <end position="278"/>
    </location>
</feature>
<feature type="compositionally biased region" description="Low complexity" evidence="4">
    <location>
        <begin position="299"/>
        <end position="312"/>
    </location>
</feature>
<feature type="region of interest" description="Disordered" evidence="4">
    <location>
        <begin position="1"/>
        <end position="24"/>
    </location>
</feature>
<evidence type="ECO:0000256" key="3">
    <source>
        <dbReference type="ARBA" id="ARBA00022840"/>
    </source>
</evidence>
<keyword evidence="1" id="KW-0723">Serine/threonine-protein kinase</keyword>
<evidence type="ECO:0000313" key="7">
    <source>
        <dbReference type="RefSeq" id="XP_048127790.1"/>
    </source>
</evidence>
<name>A0ABM3GTW2_9MYRT</name>
<keyword evidence="2" id="KW-0547">Nucleotide-binding</keyword>
<dbReference type="SMART" id="SM00220">
    <property type="entry name" value="S_TKc"/>
    <property type="match status" value="1"/>
</dbReference>
<dbReference type="PANTHER" id="PTHR47989:SF62">
    <property type="entry name" value="OS05G0423500 PROTEIN"/>
    <property type="match status" value="1"/>
</dbReference>
<feature type="region of interest" description="Disordered" evidence="4">
    <location>
        <begin position="293"/>
        <end position="322"/>
    </location>
</feature>
<dbReference type="PROSITE" id="PS50011">
    <property type="entry name" value="PROTEIN_KINASE_DOM"/>
    <property type="match status" value="1"/>
</dbReference>
<keyword evidence="1" id="KW-0808">Transferase</keyword>
<reference evidence="7" key="1">
    <citation type="submission" date="2025-08" db="UniProtKB">
        <authorList>
            <consortium name="RefSeq"/>
        </authorList>
    </citation>
    <scope>IDENTIFICATION</scope>
    <source>
        <tissue evidence="7">Leaf</tissue>
    </source>
</reference>
<dbReference type="Pfam" id="PF00069">
    <property type="entry name" value="Pkinase"/>
    <property type="match status" value="1"/>
</dbReference>
<dbReference type="GeneID" id="115729926"/>
<evidence type="ECO:0000313" key="6">
    <source>
        <dbReference type="Proteomes" id="UP000827889"/>
    </source>
</evidence>
<evidence type="ECO:0000256" key="4">
    <source>
        <dbReference type="SAM" id="MobiDB-lite"/>
    </source>
</evidence>
<dbReference type="Proteomes" id="UP000827889">
    <property type="component" value="Chromosome 10"/>
</dbReference>
<proteinExistence type="predicted"/>
<evidence type="ECO:0000259" key="5">
    <source>
        <dbReference type="PROSITE" id="PS50011"/>
    </source>
</evidence>
<dbReference type="InterPro" id="IPR011009">
    <property type="entry name" value="Kinase-like_dom_sf"/>
</dbReference>
<organism evidence="6 7">
    <name type="scientific">Rhodamnia argentea</name>
    <dbReference type="NCBI Taxonomy" id="178133"/>
    <lineage>
        <taxon>Eukaryota</taxon>
        <taxon>Viridiplantae</taxon>
        <taxon>Streptophyta</taxon>
        <taxon>Embryophyta</taxon>
        <taxon>Tracheophyta</taxon>
        <taxon>Spermatophyta</taxon>
        <taxon>Magnoliopsida</taxon>
        <taxon>eudicotyledons</taxon>
        <taxon>Gunneridae</taxon>
        <taxon>Pentapetalae</taxon>
        <taxon>rosids</taxon>
        <taxon>malvids</taxon>
        <taxon>Myrtales</taxon>
        <taxon>Myrtaceae</taxon>
        <taxon>Myrtoideae</taxon>
        <taxon>Myrteae</taxon>
        <taxon>Australasian group</taxon>
        <taxon>Rhodamnia</taxon>
    </lineage>
</organism>
<sequence length="322" mass="35507">MVFKFSTFDPTEDPPDFDPHSPPASRSSTFCLPLDPSGCSFIRAVTSCQVGAGASQRLANSASKLVCWRPSESVQFPEEGRLKRFAFHELKVATNSFSDTKKVGEGGFGCVYEGVLGDGDIKPDNILLDEDLEARIGDFGLALFIDEYKEKAVPEGGPNGEDAYFTSCAMGTLGYMDPERFTGRNSVKSDVYGFGVTLLELISSRRARETTCLDGNELGLLQWARALFKNEQLERLADTDMPGGYNESEVEKTVRLALLCTQSDPKKRPHMAEAVLFLEGIISLEKRWEDYRHEHEVSDPANPSSSSDCSSCPREEELSGPR</sequence>
<gene>
    <name evidence="7" type="primary">LOC115729926</name>
</gene>
<accession>A0ABM3GTW2</accession>
<dbReference type="InterPro" id="IPR000719">
    <property type="entry name" value="Prot_kinase_dom"/>
</dbReference>
<evidence type="ECO:0000256" key="2">
    <source>
        <dbReference type="ARBA" id="ARBA00022741"/>
    </source>
</evidence>
<feature type="compositionally biased region" description="Basic and acidic residues" evidence="4">
    <location>
        <begin position="313"/>
        <end position="322"/>
    </location>
</feature>
<dbReference type="PANTHER" id="PTHR47989">
    <property type="entry name" value="OS01G0750732 PROTEIN"/>
    <property type="match status" value="1"/>
</dbReference>
<keyword evidence="1" id="KW-0418">Kinase</keyword>
<protein>
    <submittedName>
        <fullName evidence="7">Somatic embryogenesis receptor kinase 2-like</fullName>
    </submittedName>
</protein>
<dbReference type="Gene3D" id="3.30.200.20">
    <property type="entry name" value="Phosphorylase Kinase, domain 1"/>
    <property type="match status" value="1"/>
</dbReference>
<dbReference type="SUPFAM" id="SSF56112">
    <property type="entry name" value="Protein kinase-like (PK-like)"/>
    <property type="match status" value="1"/>
</dbReference>
<dbReference type="RefSeq" id="XP_048127790.1">
    <property type="nucleotide sequence ID" value="XM_048271833.1"/>
</dbReference>
<keyword evidence="6" id="KW-1185">Reference proteome</keyword>